<organism evidence="2 3">
    <name type="scientific">Purpureocillium lilacinum</name>
    <name type="common">Paecilomyces lilacinus</name>
    <dbReference type="NCBI Taxonomy" id="33203"/>
    <lineage>
        <taxon>Eukaryota</taxon>
        <taxon>Fungi</taxon>
        <taxon>Dikarya</taxon>
        <taxon>Ascomycota</taxon>
        <taxon>Pezizomycotina</taxon>
        <taxon>Sordariomycetes</taxon>
        <taxon>Hypocreomycetidae</taxon>
        <taxon>Hypocreales</taxon>
        <taxon>Ophiocordycipitaceae</taxon>
        <taxon>Purpureocillium</taxon>
    </lineage>
</organism>
<reference evidence="1 4" key="4">
    <citation type="journal article" date="2024" name="Microbiol. Resour. Announc.">
        <title>Genome annotations for the ascomycete fungi Trichoderma harzianum, Trichoderma aggressivum, and Purpureocillium lilacinum.</title>
        <authorList>
            <person name="Beijen E.P.W."/>
            <person name="Ohm R.A."/>
        </authorList>
    </citation>
    <scope>NUCLEOTIDE SEQUENCE [LARGE SCALE GENOMIC DNA]</scope>
    <source>
        <strain evidence="1 4">CBS 150709</strain>
    </source>
</reference>
<evidence type="ECO:0000313" key="1">
    <source>
        <dbReference type="EMBL" id="KAK4089878.1"/>
    </source>
</evidence>
<dbReference type="AlphaFoldDB" id="A0A2U3EKY8"/>
<dbReference type="EMBL" id="LCWV01000002">
    <property type="protein sequence ID" value="PWI75142.1"/>
    <property type="molecule type" value="Genomic_DNA"/>
</dbReference>
<reference evidence="2" key="1">
    <citation type="submission" date="2015-05" db="EMBL/GenBank/DDBJ databases">
        <authorList>
            <person name="Wang D.B."/>
            <person name="Wang M."/>
        </authorList>
    </citation>
    <scope>NUCLEOTIDE SEQUENCE</scope>
    <source>
        <strain evidence="2">36-1</strain>
    </source>
</reference>
<keyword evidence="4" id="KW-1185">Reference proteome</keyword>
<dbReference type="Proteomes" id="UP000245956">
    <property type="component" value="Unassembled WGS sequence"/>
</dbReference>
<reference evidence="1" key="3">
    <citation type="submission" date="2023-11" db="EMBL/GenBank/DDBJ databases">
        <authorList>
            <person name="Beijen E."/>
            <person name="Ohm R.A."/>
        </authorList>
    </citation>
    <scope>NUCLEOTIDE SEQUENCE</scope>
    <source>
        <strain evidence="1">CBS 150709</strain>
    </source>
</reference>
<evidence type="ECO:0000313" key="4">
    <source>
        <dbReference type="Proteomes" id="UP001287286"/>
    </source>
</evidence>
<comment type="caution">
    <text evidence="2">The sequence shown here is derived from an EMBL/GenBank/DDBJ whole genome shotgun (WGS) entry which is preliminary data.</text>
</comment>
<evidence type="ECO:0000313" key="2">
    <source>
        <dbReference type="EMBL" id="PWI75142.1"/>
    </source>
</evidence>
<accession>A0A2U3EKY8</accession>
<proteinExistence type="predicted"/>
<gene>
    <name evidence="2" type="ORF">PCL_05800</name>
    <name evidence="1" type="ORF">Purlil1_5981</name>
</gene>
<reference evidence="2 3" key="2">
    <citation type="journal article" date="2016" name="Front. Microbiol.">
        <title>Genome and transcriptome sequences reveal the specific parasitism of the nematophagous Purpureocillium lilacinum 36-1.</title>
        <authorList>
            <person name="Xie J."/>
            <person name="Li S."/>
            <person name="Mo C."/>
            <person name="Xiao X."/>
            <person name="Peng D."/>
            <person name="Wang G."/>
            <person name="Xiao Y."/>
        </authorList>
    </citation>
    <scope>NUCLEOTIDE SEQUENCE [LARGE SCALE GENOMIC DNA]</scope>
    <source>
        <strain evidence="2 3">36-1</strain>
    </source>
</reference>
<name>A0A2U3EKY8_PURLI</name>
<dbReference type="EMBL" id="JAWRVI010000018">
    <property type="protein sequence ID" value="KAK4089878.1"/>
    <property type="molecule type" value="Genomic_DNA"/>
</dbReference>
<dbReference type="Proteomes" id="UP001287286">
    <property type="component" value="Unassembled WGS sequence"/>
</dbReference>
<sequence length="105" mass="12037">MPVRPPAMPNGTIPEEVGAARQVHTCPLKICRQCLPRHLSHERRKVYSQLRQIDTSLDRWWCCKVVASLLHINVDNREKEWLEQLEQVAGEVDGVLSDVADAIER</sequence>
<protein>
    <submittedName>
        <fullName evidence="2">Uncharacterized protein</fullName>
    </submittedName>
</protein>
<evidence type="ECO:0000313" key="3">
    <source>
        <dbReference type="Proteomes" id="UP000245956"/>
    </source>
</evidence>